<keyword evidence="4" id="KW-1185">Reference proteome</keyword>
<reference evidence="4" key="1">
    <citation type="submission" date="2016-10" db="EMBL/GenBank/DDBJ databases">
        <authorList>
            <person name="Varghese N."/>
            <person name="Submissions S."/>
        </authorList>
    </citation>
    <scope>NUCLEOTIDE SEQUENCE [LARGE SCALE GENOMIC DNA]</scope>
    <source>
        <strain evidence="4">DSM 22965</strain>
    </source>
</reference>
<dbReference type="RefSeq" id="WP_092666993.1">
    <property type="nucleotide sequence ID" value="NZ_LT629734.1"/>
</dbReference>
<evidence type="ECO:0000259" key="2">
    <source>
        <dbReference type="Pfam" id="PF00089"/>
    </source>
</evidence>
<dbReference type="GO" id="GO:0004252">
    <property type="term" value="F:serine-type endopeptidase activity"/>
    <property type="evidence" value="ECO:0007669"/>
    <property type="project" value="InterPro"/>
</dbReference>
<dbReference type="InterPro" id="IPR043504">
    <property type="entry name" value="Peptidase_S1_PA_chymotrypsin"/>
</dbReference>
<dbReference type="GO" id="GO:0006508">
    <property type="term" value="P:proteolysis"/>
    <property type="evidence" value="ECO:0007669"/>
    <property type="project" value="InterPro"/>
</dbReference>
<keyword evidence="1" id="KW-0732">Signal</keyword>
<feature type="chain" id="PRO_5009258979" evidence="1">
    <location>
        <begin position="26"/>
        <end position="436"/>
    </location>
</feature>
<name>A0A1H1RJN8_9MICO</name>
<organism evidence="3 4">
    <name type="scientific">Agrococcus carbonis</name>
    <dbReference type="NCBI Taxonomy" id="684552"/>
    <lineage>
        <taxon>Bacteria</taxon>
        <taxon>Bacillati</taxon>
        <taxon>Actinomycetota</taxon>
        <taxon>Actinomycetes</taxon>
        <taxon>Micrococcales</taxon>
        <taxon>Microbacteriaceae</taxon>
        <taxon>Agrococcus</taxon>
    </lineage>
</organism>
<dbReference type="Proteomes" id="UP000199649">
    <property type="component" value="Chromosome I"/>
</dbReference>
<dbReference type="Gene3D" id="2.40.10.10">
    <property type="entry name" value="Trypsin-like serine proteases"/>
    <property type="match status" value="2"/>
</dbReference>
<feature type="signal peptide" evidence="1">
    <location>
        <begin position="1"/>
        <end position="25"/>
    </location>
</feature>
<evidence type="ECO:0000313" key="3">
    <source>
        <dbReference type="EMBL" id="SDS35935.1"/>
    </source>
</evidence>
<dbReference type="OrthoDB" id="5097060at2"/>
<dbReference type="InterPro" id="IPR001254">
    <property type="entry name" value="Trypsin_dom"/>
</dbReference>
<evidence type="ECO:0000313" key="4">
    <source>
        <dbReference type="Proteomes" id="UP000199649"/>
    </source>
</evidence>
<dbReference type="PROSITE" id="PS00134">
    <property type="entry name" value="TRYPSIN_HIS"/>
    <property type="match status" value="1"/>
</dbReference>
<dbReference type="AlphaFoldDB" id="A0A1H1RJN8"/>
<proteinExistence type="predicted"/>
<dbReference type="STRING" id="684552.SAMN04489719_2139"/>
<protein>
    <submittedName>
        <fullName evidence="3">Trypsin</fullName>
    </submittedName>
</protein>
<dbReference type="Pfam" id="PF00089">
    <property type="entry name" value="Trypsin"/>
    <property type="match status" value="1"/>
</dbReference>
<accession>A0A1H1RJN8</accession>
<sequence length="436" mass="44990">MRRRSLLLSAIAAVGIGAGVLVAPAAPTVASDDLAEVQEAHFAVIDQIARWDATTPHPRLGAVEGDPVAGTIRIGWAGMVPSEVRAMADAAADQGIDITFVPQESSEAELLEVAYGLAASMPVDGAFAIGLGADRLSVEVPTQEVAEAVGTEHIALEGEVLDVIDAAERAAAEVGAEVTVEESETAPVNAAGTPLQAGAPLDQAAPALTAGRSNDRTVLSGGMRVQTQWPSGGWVNCTSGFTGTFGHRPLIVTAAHCSDYYDGRAVRNVAGSRIGTSDLVRELNDGARPYDLAIIAAEYDARTLPRIYTNETSTVNITGTQTTWPPSGYRLCSSGQITGWKCDLTAGQAYVTCYGTSRGSECMHVQIVRSSGASAFCLGDSGGPVVGLPTSRGATAVGIVSGLKSTSNVRCSPEGLIAPLSQLMSTVHGLQLHTLP</sequence>
<dbReference type="SUPFAM" id="SSF50494">
    <property type="entry name" value="Trypsin-like serine proteases"/>
    <property type="match status" value="1"/>
</dbReference>
<dbReference type="InterPro" id="IPR018114">
    <property type="entry name" value="TRYPSIN_HIS"/>
</dbReference>
<feature type="domain" description="Peptidase S1" evidence="2">
    <location>
        <begin position="228"/>
        <end position="409"/>
    </location>
</feature>
<gene>
    <name evidence="3" type="ORF">SAMN04489719_2139</name>
</gene>
<evidence type="ECO:0000256" key="1">
    <source>
        <dbReference type="SAM" id="SignalP"/>
    </source>
</evidence>
<dbReference type="EMBL" id="LT629734">
    <property type="protein sequence ID" value="SDS35935.1"/>
    <property type="molecule type" value="Genomic_DNA"/>
</dbReference>
<dbReference type="InterPro" id="IPR009003">
    <property type="entry name" value="Peptidase_S1_PA"/>
</dbReference>